<dbReference type="Proteomes" id="UP000000600">
    <property type="component" value="Unassembled WGS sequence"/>
</dbReference>
<dbReference type="InParanoid" id="A0CEZ6"/>
<keyword evidence="1" id="KW-1133">Transmembrane helix</keyword>
<accession>A0CEZ6</accession>
<dbReference type="AlphaFoldDB" id="A0CEZ6"/>
<evidence type="ECO:0000313" key="2">
    <source>
        <dbReference type="EMBL" id="CAK69363.1"/>
    </source>
</evidence>
<dbReference type="GeneID" id="5022545"/>
<dbReference type="OrthoDB" id="306061at2759"/>
<dbReference type="HOGENOM" id="CLU_1581543_0_0_1"/>
<proteinExistence type="predicted"/>
<name>A0CEZ6_PARTE</name>
<feature type="transmembrane region" description="Helical" evidence="1">
    <location>
        <begin position="12"/>
        <end position="30"/>
    </location>
</feature>
<reference evidence="2 3" key="1">
    <citation type="journal article" date="2006" name="Nature">
        <title>Global trends of whole-genome duplications revealed by the ciliate Paramecium tetraurelia.</title>
        <authorList>
            <consortium name="Genoscope"/>
            <person name="Aury J.-M."/>
            <person name="Jaillon O."/>
            <person name="Duret L."/>
            <person name="Noel B."/>
            <person name="Jubin C."/>
            <person name="Porcel B.M."/>
            <person name="Segurens B."/>
            <person name="Daubin V."/>
            <person name="Anthouard V."/>
            <person name="Aiach N."/>
            <person name="Arnaiz O."/>
            <person name="Billaut A."/>
            <person name="Beisson J."/>
            <person name="Blanc I."/>
            <person name="Bouhouche K."/>
            <person name="Camara F."/>
            <person name="Duharcourt S."/>
            <person name="Guigo R."/>
            <person name="Gogendeau D."/>
            <person name="Katinka M."/>
            <person name="Keller A.-M."/>
            <person name="Kissmehl R."/>
            <person name="Klotz C."/>
            <person name="Koll F."/>
            <person name="Le Moue A."/>
            <person name="Lepere C."/>
            <person name="Malinsky S."/>
            <person name="Nowacki M."/>
            <person name="Nowak J.K."/>
            <person name="Plattner H."/>
            <person name="Poulain J."/>
            <person name="Ruiz F."/>
            <person name="Serrano V."/>
            <person name="Zagulski M."/>
            <person name="Dessen P."/>
            <person name="Betermier M."/>
            <person name="Weissenbach J."/>
            <person name="Scarpelli C."/>
            <person name="Schachter V."/>
            <person name="Sperling L."/>
            <person name="Meyer E."/>
            <person name="Cohen J."/>
            <person name="Wincker P."/>
        </authorList>
    </citation>
    <scope>NUCLEOTIDE SEQUENCE [LARGE SCALE GENOMIC DNA]</scope>
    <source>
        <strain evidence="2 3">Stock d4-2</strain>
    </source>
</reference>
<feature type="transmembrane region" description="Helical" evidence="1">
    <location>
        <begin position="51"/>
        <end position="71"/>
    </location>
</feature>
<evidence type="ECO:0000256" key="1">
    <source>
        <dbReference type="SAM" id="Phobius"/>
    </source>
</evidence>
<organism evidence="2 3">
    <name type="scientific">Paramecium tetraurelia</name>
    <dbReference type="NCBI Taxonomy" id="5888"/>
    <lineage>
        <taxon>Eukaryota</taxon>
        <taxon>Sar</taxon>
        <taxon>Alveolata</taxon>
        <taxon>Ciliophora</taxon>
        <taxon>Intramacronucleata</taxon>
        <taxon>Oligohymenophorea</taxon>
        <taxon>Peniculida</taxon>
        <taxon>Parameciidae</taxon>
        <taxon>Paramecium</taxon>
    </lineage>
</organism>
<sequence>MWFSKTVELSIEIGIGVIEIILLMCLIYYVRKIHKKKNYYPIYQLSPITTILQGISFYIFQLTIVLNFYYIKTYDEITWDICLDQNENENANVEINTIYKKAPYYRLLLHIHTYEVIKNFDCILKIKVIKKQCNSKNLYGGSSDNTNCIILWDDVSRINHYYKLILLQF</sequence>
<keyword evidence="1" id="KW-0812">Transmembrane</keyword>
<keyword evidence="3" id="KW-1185">Reference proteome</keyword>
<evidence type="ECO:0000313" key="3">
    <source>
        <dbReference type="Proteomes" id="UP000000600"/>
    </source>
</evidence>
<dbReference type="KEGG" id="ptm:GSPATT00037802001"/>
<protein>
    <submittedName>
        <fullName evidence="2">Uncharacterized protein</fullName>
    </submittedName>
</protein>
<dbReference type="EMBL" id="CT868067">
    <property type="protein sequence ID" value="CAK69363.1"/>
    <property type="molecule type" value="Genomic_DNA"/>
</dbReference>
<dbReference type="RefSeq" id="XP_001436760.1">
    <property type="nucleotide sequence ID" value="XM_001436723.1"/>
</dbReference>
<gene>
    <name evidence="2" type="ORF">GSPATT00037802001</name>
</gene>
<keyword evidence="1" id="KW-0472">Membrane</keyword>